<gene>
    <name evidence="1" type="ORF">AB664_08915</name>
</gene>
<dbReference type="InterPro" id="IPR006315">
    <property type="entry name" value="OM_autotransptr_brl_dom"/>
</dbReference>
<dbReference type="EMBL" id="LUAY01005307">
    <property type="protein sequence ID" value="KYB45360.1"/>
    <property type="molecule type" value="Genomic_DNA"/>
</dbReference>
<accession>A0A656Z3V1</accession>
<dbReference type="AlphaFoldDB" id="A0A656Z3V1"/>
<organism evidence="1">
    <name type="scientific">Brucella anthropi</name>
    <name type="common">Ochrobactrum anthropi</name>
    <dbReference type="NCBI Taxonomy" id="529"/>
    <lineage>
        <taxon>Bacteria</taxon>
        <taxon>Pseudomonadati</taxon>
        <taxon>Pseudomonadota</taxon>
        <taxon>Alphaproteobacteria</taxon>
        <taxon>Hyphomicrobiales</taxon>
        <taxon>Brucellaceae</taxon>
        <taxon>Brucella/Ochrobactrum group</taxon>
        <taxon>Brucella</taxon>
    </lineage>
</organism>
<dbReference type="NCBIfam" id="TIGR01414">
    <property type="entry name" value="autotrans_barl"/>
    <property type="match status" value="1"/>
</dbReference>
<proteinExistence type="predicted"/>
<dbReference type="InterPro" id="IPR036709">
    <property type="entry name" value="Autotransporte_beta_dom_sf"/>
</dbReference>
<dbReference type="SUPFAM" id="SSF103515">
    <property type="entry name" value="Autotransporter"/>
    <property type="match status" value="1"/>
</dbReference>
<sequence>MGGEAKTSFSNLQGENRVSLVSDAQGSWGQFGLGFSGQLTETVSLFASGDYSHSLGHNGVKNDSLAGRVGLKMKW</sequence>
<dbReference type="Gene3D" id="2.40.128.130">
    <property type="entry name" value="Autotransporter beta-domain"/>
    <property type="match status" value="1"/>
</dbReference>
<dbReference type="GO" id="GO:0019867">
    <property type="term" value="C:outer membrane"/>
    <property type="evidence" value="ECO:0007669"/>
    <property type="project" value="InterPro"/>
</dbReference>
<name>A0A656Z3V1_BRUAN</name>
<comment type="caution">
    <text evidence="1">The sequence shown here is derived from an EMBL/GenBank/DDBJ whole genome shotgun (WGS) entry which is preliminary data.</text>
</comment>
<reference evidence="1" key="1">
    <citation type="submission" date="2016-02" db="EMBL/GenBank/DDBJ databases">
        <title>Genomic sequences of Ochrobactrum anthropi.</title>
        <authorList>
            <person name="Chudasama K.S."/>
            <person name="Thaker V.S."/>
        </authorList>
    </citation>
    <scope>NUCLEOTIDE SEQUENCE [LARGE SCALE GENOMIC DNA]</scope>
    <source>
        <strain evidence="1">SUBG007</strain>
    </source>
</reference>
<evidence type="ECO:0008006" key="2">
    <source>
        <dbReference type="Google" id="ProtNLM"/>
    </source>
</evidence>
<evidence type="ECO:0000313" key="1">
    <source>
        <dbReference type="EMBL" id="KYB45360.1"/>
    </source>
</evidence>
<protein>
    <recommendedName>
        <fullName evidence="2">Autotransporter outer membrane beta-barrel domain-containing protein</fullName>
    </recommendedName>
</protein>